<keyword evidence="3" id="KW-1185">Reference proteome</keyword>
<accession>A0A4Y9ZHM9</accession>
<name>A0A4Y9ZHM9_9AGAM</name>
<feature type="non-terminal residue" evidence="2">
    <location>
        <position position="368"/>
    </location>
</feature>
<dbReference type="Proteomes" id="UP000298061">
    <property type="component" value="Unassembled WGS sequence"/>
</dbReference>
<dbReference type="Gene3D" id="1.10.260.170">
    <property type="match status" value="1"/>
</dbReference>
<organism evidence="2 3">
    <name type="scientific">Hericium alpestre</name>
    <dbReference type="NCBI Taxonomy" id="135208"/>
    <lineage>
        <taxon>Eukaryota</taxon>
        <taxon>Fungi</taxon>
        <taxon>Dikarya</taxon>
        <taxon>Basidiomycota</taxon>
        <taxon>Agaricomycotina</taxon>
        <taxon>Agaricomycetes</taxon>
        <taxon>Russulales</taxon>
        <taxon>Hericiaceae</taxon>
        <taxon>Hericium</taxon>
    </lineage>
</organism>
<evidence type="ECO:0000256" key="1">
    <source>
        <dbReference type="SAM" id="MobiDB-lite"/>
    </source>
</evidence>
<dbReference type="EMBL" id="SFCI01003000">
    <property type="protein sequence ID" value="TFY73321.1"/>
    <property type="molecule type" value="Genomic_DNA"/>
</dbReference>
<dbReference type="SUPFAM" id="SSF53335">
    <property type="entry name" value="S-adenosyl-L-methionine-dependent methyltransferases"/>
    <property type="match status" value="1"/>
</dbReference>
<evidence type="ECO:0000313" key="3">
    <source>
        <dbReference type="Proteomes" id="UP000298061"/>
    </source>
</evidence>
<dbReference type="STRING" id="135208.A0A4Y9ZHM9"/>
<proteinExistence type="predicted"/>
<dbReference type="OrthoDB" id="443402at2759"/>
<comment type="caution">
    <text evidence="2">The sequence shown here is derived from an EMBL/GenBank/DDBJ whole genome shotgun (WGS) entry which is preliminary data.</text>
</comment>
<reference evidence="2 3" key="1">
    <citation type="submission" date="2019-02" db="EMBL/GenBank/DDBJ databases">
        <title>Genome sequencing of the rare red list fungi Hericium alpestre (H. flagellum).</title>
        <authorList>
            <person name="Buettner E."/>
            <person name="Kellner H."/>
        </authorList>
    </citation>
    <scope>NUCLEOTIDE SEQUENCE [LARGE SCALE GENOMIC DNA]</scope>
    <source>
        <strain evidence="2 3">DSM 108284</strain>
    </source>
</reference>
<dbReference type="AlphaFoldDB" id="A0A4Y9ZHM9"/>
<gene>
    <name evidence="2" type="ORF">EWM64_g10692</name>
</gene>
<feature type="compositionally biased region" description="Low complexity" evidence="1">
    <location>
        <begin position="14"/>
        <end position="43"/>
    </location>
</feature>
<feature type="compositionally biased region" description="Low complexity" evidence="1">
    <location>
        <begin position="149"/>
        <end position="158"/>
    </location>
</feature>
<dbReference type="InterPro" id="IPR029063">
    <property type="entry name" value="SAM-dependent_MTases_sf"/>
</dbReference>
<feature type="compositionally biased region" description="Low complexity" evidence="1">
    <location>
        <begin position="103"/>
        <end position="130"/>
    </location>
</feature>
<sequence length="368" mass="40443">MLSSSATHPPPPSFSFFSKPKTTSSVAPSVVVTTRVVTVQRPAVTEKKPVASSASPNSLPAVPEKPRTKLSTASSKRKRIEKEAAAAASASKRARTDAPTPPSTASSRSSTREPASIPPSSSSASSSRASTRFHTSPPASDAVYRNSRSRSVSVFPSPDESTARDCFLEENYRPEPGFLSCETVVKSLIKSYKAFFKNLDDPTDTSFEPHPTEYPIGELEFPNTGASERYILLVPKDKDHYNPIMCLERSLYTIIDAYLTPAQQALFGTTHTDICPPSPDRDVLEPRINHIRTFQRAIHKRDGPLFLSTLSTINFLLRALKYPRLPDDLFEPLAPNALKTFVHNWTPTGLPQAVALRIVEETYQRTVG</sequence>
<feature type="region of interest" description="Disordered" evidence="1">
    <location>
        <begin position="1"/>
        <end position="161"/>
    </location>
</feature>
<protein>
    <submittedName>
        <fullName evidence="2">Uncharacterized protein</fullName>
    </submittedName>
</protein>
<evidence type="ECO:0000313" key="2">
    <source>
        <dbReference type="EMBL" id="TFY73321.1"/>
    </source>
</evidence>